<dbReference type="InterPro" id="IPR024937">
    <property type="entry name" value="Domain_X"/>
</dbReference>
<keyword evidence="2" id="KW-0808">Transferase</keyword>
<reference evidence="2 3" key="1">
    <citation type="submission" date="2017-05" db="EMBL/GenBank/DDBJ databases">
        <title>Butyricicoccus porcorum sp. nov. a butyrate-producing bacterium from the swine intestinal tract.</title>
        <authorList>
            <person name="Trachsel J."/>
            <person name="Humphrey S."/>
            <person name="Allen H.K."/>
        </authorList>
    </citation>
    <scope>NUCLEOTIDE SEQUENCE [LARGE SCALE GENOMIC DNA]</scope>
    <source>
        <strain evidence="2">BB10</strain>
    </source>
</reference>
<dbReference type="GO" id="GO:0006397">
    <property type="term" value="P:mRNA processing"/>
    <property type="evidence" value="ECO:0007669"/>
    <property type="project" value="InterPro"/>
</dbReference>
<evidence type="ECO:0000259" key="1">
    <source>
        <dbReference type="PROSITE" id="PS50878"/>
    </source>
</evidence>
<keyword evidence="2" id="KW-0695">RNA-directed DNA polymerase</keyword>
<dbReference type="Proteomes" id="UP000194903">
    <property type="component" value="Unassembled WGS sequence"/>
</dbReference>
<evidence type="ECO:0000313" key="3">
    <source>
        <dbReference type="Proteomes" id="UP000194903"/>
    </source>
</evidence>
<name>A0A252F1K0_9FIRM</name>
<dbReference type="InterPro" id="IPR043502">
    <property type="entry name" value="DNA/RNA_pol_sf"/>
</dbReference>
<dbReference type="AlphaFoldDB" id="A0A252F1K0"/>
<accession>A0A252F1K0</accession>
<dbReference type="Pfam" id="PF21368">
    <property type="entry name" value="AI2M-like_HNH"/>
    <property type="match status" value="1"/>
</dbReference>
<organism evidence="2 3">
    <name type="scientific">Butyricicoccus porcorum</name>
    <dbReference type="NCBI Taxonomy" id="1945634"/>
    <lineage>
        <taxon>Bacteria</taxon>
        <taxon>Bacillati</taxon>
        <taxon>Bacillota</taxon>
        <taxon>Clostridia</taxon>
        <taxon>Eubacteriales</taxon>
        <taxon>Butyricicoccaceae</taxon>
        <taxon>Butyricicoccus</taxon>
    </lineage>
</organism>
<evidence type="ECO:0000313" key="2">
    <source>
        <dbReference type="EMBL" id="OUM19551.1"/>
    </source>
</evidence>
<dbReference type="Pfam" id="PF00078">
    <property type="entry name" value="RVT_1"/>
    <property type="match status" value="2"/>
</dbReference>
<gene>
    <name evidence="2" type="ORF">CBW42_12640</name>
</gene>
<feature type="domain" description="Reverse transcriptase" evidence="1">
    <location>
        <begin position="70"/>
        <end position="361"/>
    </location>
</feature>
<dbReference type="InterPro" id="IPR049030">
    <property type="entry name" value="AI2M-like_HNH"/>
</dbReference>
<dbReference type="PROSITE" id="PS50878">
    <property type="entry name" value="RT_POL"/>
    <property type="match status" value="1"/>
</dbReference>
<sequence length="598" mass="68634">MNPTSDILERIAESSKSHTDGVFTRLYRYLLREDIYFTAYKNLYANAGASTKGTDDDTADGFGAKYVSDIIESLRNLEYSPKPVWRIYIPKHNGKLRPLGIPSFRDKLIQDAIRQILEAIYEPIFSDDSHGFRPGRSCHTAFDRIKYGFNGTKWFIEGDIKGCFDNIDHKVLLNILSKKVKDSKLINLIGAFLKAGYMEEWKYFQTYSGTPQGGILSPILANIYLHELDKKVAEIKQRFDSNEPKKYTEEYGGICHRISTLHRKSKNNPDSPDREKWIAEEVELKRQRVKIPVYQDNNKRICYVRYADDFLIGVVGSKEDCVEIKAELKDFLAAELKLELSDEKTKITHSSESARFLGYDVSVRRSQELKRRSDGVKQRTLNGTVMLNAPLKDKIEEFLISNGYGVRTADGRIVPIATKGLRNRSDFEIVSTYNSQMRGICNYYRMASNFPKLDYFVYIMEYSCLKTLASKHQTTMAKARGDRRTGKRWGVPYETKTGTKTLIFLNMTDIRKSRKAKLDNVDAVPKSVSKQNEIKNRLNAGICELCGCDSEPVVVHHVQSLKALKGKSAWERKMRSIRRKTLIVCETCHNKIHNKTFC</sequence>
<protein>
    <submittedName>
        <fullName evidence="2">Group II intron reverse transcriptase/maturase</fullName>
    </submittedName>
</protein>
<dbReference type="Pfam" id="PF01348">
    <property type="entry name" value="Intron_maturas2"/>
    <property type="match status" value="1"/>
</dbReference>
<dbReference type="CDD" id="cd01651">
    <property type="entry name" value="RT_G2_intron"/>
    <property type="match status" value="1"/>
</dbReference>
<dbReference type="RefSeq" id="WP_087022193.1">
    <property type="nucleotide sequence ID" value="NZ_NHOC01000015.1"/>
</dbReference>
<dbReference type="PANTHER" id="PTHR34047:SF8">
    <property type="entry name" value="PROTEIN YKFC"/>
    <property type="match status" value="1"/>
</dbReference>
<proteinExistence type="predicted"/>
<keyword evidence="3" id="KW-1185">Reference proteome</keyword>
<dbReference type="InterPro" id="IPR000477">
    <property type="entry name" value="RT_dom"/>
</dbReference>
<dbReference type="GO" id="GO:0003964">
    <property type="term" value="F:RNA-directed DNA polymerase activity"/>
    <property type="evidence" value="ECO:0007669"/>
    <property type="project" value="UniProtKB-KW"/>
</dbReference>
<dbReference type="OrthoDB" id="9793236at2"/>
<dbReference type="InterPro" id="IPR051083">
    <property type="entry name" value="GrpII_Intron_Splice-Mob/Def"/>
</dbReference>
<dbReference type="PANTHER" id="PTHR34047">
    <property type="entry name" value="NUCLEAR INTRON MATURASE 1, MITOCHONDRIAL-RELATED"/>
    <property type="match status" value="1"/>
</dbReference>
<comment type="caution">
    <text evidence="2">The sequence shown here is derived from an EMBL/GenBank/DDBJ whole genome shotgun (WGS) entry which is preliminary data.</text>
</comment>
<dbReference type="EMBL" id="NHOC01000015">
    <property type="protein sequence ID" value="OUM19551.1"/>
    <property type="molecule type" value="Genomic_DNA"/>
</dbReference>
<keyword evidence="2" id="KW-0548">Nucleotidyltransferase</keyword>
<dbReference type="SUPFAM" id="SSF56672">
    <property type="entry name" value="DNA/RNA polymerases"/>
    <property type="match status" value="1"/>
</dbReference>